<dbReference type="RefSeq" id="WP_238233159.1">
    <property type="nucleotide sequence ID" value="NZ_BPQQ01000002.1"/>
</dbReference>
<dbReference type="InterPro" id="IPR036890">
    <property type="entry name" value="HATPase_C_sf"/>
</dbReference>
<evidence type="ECO:0000313" key="12">
    <source>
        <dbReference type="EMBL" id="GJD98200.1"/>
    </source>
</evidence>
<sequence>MLHSLRIRVAAFLLVPMAGLAVVLAVGGTWFIDAFVTHAYDRVLAGSVLSIAERLTVQDDTVALDMPAAALGMLSNSEHDSIYYSITDNGALVTGYPDLPLPDTLPSPETITYRDAVYRGQRVRVGMMLKPIYVTRHAALVQVAETTVGRDLLARRMLTALAALGATLAGIGSLLVWFAVRMGLTPLDRLRREVERRHLQSPGPVSAFSVAGVPSEAVPLVTALNDLLERVNGAMAVLRRFTADASHQLRTPVAILKTHLALLDRQPPDSPPWRRSRADIDEAVDRLDRLIAQLLTLAGLEEDAARATARIRVDLVALARETTLACADLARRGDVDLSFDGPDRPLDALAAPLLLEEVLRNLIDNAVRYNRPGGSVAVRVYAGTGPDGAAQACIAVEDDGPGIPEDQRALVFARFHRIARSGDPGGSGLGLAIVRSFLDRIGGGVALSDGPGGRGLRAVITLAAPPVCDTAAP</sequence>
<dbReference type="SMART" id="SM00387">
    <property type="entry name" value="HATPase_c"/>
    <property type="match status" value="1"/>
</dbReference>
<evidence type="ECO:0000256" key="8">
    <source>
        <dbReference type="ARBA" id="ARBA00022989"/>
    </source>
</evidence>
<evidence type="ECO:0000256" key="5">
    <source>
        <dbReference type="ARBA" id="ARBA00022679"/>
    </source>
</evidence>
<keyword evidence="8 10" id="KW-1133">Transmembrane helix</keyword>
<dbReference type="Gene3D" id="1.10.287.130">
    <property type="match status" value="1"/>
</dbReference>
<dbReference type="PROSITE" id="PS50109">
    <property type="entry name" value="HIS_KIN"/>
    <property type="match status" value="1"/>
</dbReference>
<comment type="subcellular location">
    <subcellularLocation>
        <location evidence="2">Membrane</location>
    </subcellularLocation>
</comment>
<dbReference type="SUPFAM" id="SSF47384">
    <property type="entry name" value="Homodimeric domain of signal transducing histidine kinase"/>
    <property type="match status" value="1"/>
</dbReference>
<dbReference type="PRINTS" id="PR00344">
    <property type="entry name" value="BCTRLSENSOR"/>
</dbReference>
<comment type="caution">
    <text evidence="12">The sequence shown here is derived from an EMBL/GenBank/DDBJ whole genome shotgun (WGS) entry which is preliminary data.</text>
</comment>
<keyword evidence="7" id="KW-0418">Kinase</keyword>
<dbReference type="InterPro" id="IPR050428">
    <property type="entry name" value="TCS_sensor_his_kinase"/>
</dbReference>
<dbReference type="EMBL" id="BPQQ01000002">
    <property type="protein sequence ID" value="GJD98200.1"/>
    <property type="molecule type" value="Genomic_DNA"/>
</dbReference>
<gene>
    <name evidence="12" type="primary">sasA_1</name>
    <name evidence="12" type="ORF">GMJLKIPL_0107</name>
</gene>
<dbReference type="Pfam" id="PF08521">
    <property type="entry name" value="2CSK_N"/>
    <property type="match status" value="1"/>
</dbReference>
<dbReference type="SUPFAM" id="SSF55874">
    <property type="entry name" value="ATPase domain of HSP90 chaperone/DNA topoisomerase II/histidine kinase"/>
    <property type="match status" value="1"/>
</dbReference>
<dbReference type="InterPro" id="IPR036097">
    <property type="entry name" value="HisK_dim/P_sf"/>
</dbReference>
<name>A0ABQ4S6W0_9HYPH</name>
<feature type="transmembrane region" description="Helical" evidence="10">
    <location>
        <begin position="157"/>
        <end position="180"/>
    </location>
</feature>
<evidence type="ECO:0000256" key="6">
    <source>
        <dbReference type="ARBA" id="ARBA00022692"/>
    </source>
</evidence>
<dbReference type="InterPro" id="IPR003661">
    <property type="entry name" value="HisK_dim/P_dom"/>
</dbReference>
<keyword evidence="4" id="KW-0597">Phosphoprotein</keyword>
<reference evidence="12" key="2">
    <citation type="submission" date="2021-08" db="EMBL/GenBank/DDBJ databases">
        <authorList>
            <person name="Tani A."/>
            <person name="Ola A."/>
            <person name="Ogura Y."/>
            <person name="Katsura K."/>
            <person name="Hayashi T."/>
        </authorList>
    </citation>
    <scope>NUCLEOTIDE SEQUENCE</scope>
    <source>
        <strain evidence="12">DSM 17168</strain>
    </source>
</reference>
<evidence type="ECO:0000256" key="10">
    <source>
        <dbReference type="SAM" id="Phobius"/>
    </source>
</evidence>
<protein>
    <recommendedName>
        <fullName evidence="3">histidine kinase</fullName>
        <ecNumber evidence="3">2.7.13.3</ecNumber>
    </recommendedName>
</protein>
<organism evidence="12 13">
    <name type="scientific">Methylobacterium isbiliense</name>
    <dbReference type="NCBI Taxonomy" id="315478"/>
    <lineage>
        <taxon>Bacteria</taxon>
        <taxon>Pseudomonadati</taxon>
        <taxon>Pseudomonadota</taxon>
        <taxon>Alphaproteobacteria</taxon>
        <taxon>Hyphomicrobiales</taxon>
        <taxon>Methylobacteriaceae</taxon>
        <taxon>Methylobacterium</taxon>
    </lineage>
</organism>
<dbReference type="CDD" id="cd00075">
    <property type="entry name" value="HATPase"/>
    <property type="match status" value="1"/>
</dbReference>
<evidence type="ECO:0000256" key="2">
    <source>
        <dbReference type="ARBA" id="ARBA00004370"/>
    </source>
</evidence>
<dbReference type="InterPro" id="IPR005467">
    <property type="entry name" value="His_kinase_dom"/>
</dbReference>
<dbReference type="Proteomes" id="UP001055153">
    <property type="component" value="Unassembled WGS sequence"/>
</dbReference>
<evidence type="ECO:0000256" key="9">
    <source>
        <dbReference type="ARBA" id="ARBA00023136"/>
    </source>
</evidence>
<dbReference type="PANTHER" id="PTHR45436">
    <property type="entry name" value="SENSOR HISTIDINE KINASE YKOH"/>
    <property type="match status" value="1"/>
</dbReference>
<feature type="transmembrane region" description="Helical" evidence="10">
    <location>
        <begin position="12"/>
        <end position="32"/>
    </location>
</feature>
<evidence type="ECO:0000313" key="13">
    <source>
        <dbReference type="Proteomes" id="UP001055153"/>
    </source>
</evidence>
<dbReference type="PANTHER" id="PTHR45436:SF1">
    <property type="entry name" value="SENSOR PROTEIN QSEC"/>
    <property type="match status" value="1"/>
</dbReference>
<dbReference type="Pfam" id="PF00512">
    <property type="entry name" value="HisKA"/>
    <property type="match status" value="1"/>
</dbReference>
<dbReference type="InterPro" id="IPR004358">
    <property type="entry name" value="Sig_transdc_His_kin-like_C"/>
</dbReference>
<feature type="domain" description="Histidine kinase" evidence="11">
    <location>
        <begin position="244"/>
        <end position="466"/>
    </location>
</feature>
<keyword evidence="5" id="KW-0808">Transferase</keyword>
<dbReference type="InterPro" id="IPR003594">
    <property type="entry name" value="HATPase_dom"/>
</dbReference>
<proteinExistence type="predicted"/>
<evidence type="ECO:0000256" key="1">
    <source>
        <dbReference type="ARBA" id="ARBA00000085"/>
    </source>
</evidence>
<evidence type="ECO:0000256" key="7">
    <source>
        <dbReference type="ARBA" id="ARBA00022777"/>
    </source>
</evidence>
<evidence type="ECO:0000256" key="4">
    <source>
        <dbReference type="ARBA" id="ARBA00022553"/>
    </source>
</evidence>
<dbReference type="CDD" id="cd00082">
    <property type="entry name" value="HisKA"/>
    <property type="match status" value="1"/>
</dbReference>
<reference evidence="12" key="1">
    <citation type="journal article" date="2021" name="Front. Microbiol.">
        <title>Comprehensive Comparative Genomics and Phenotyping of Methylobacterium Species.</title>
        <authorList>
            <person name="Alessa O."/>
            <person name="Ogura Y."/>
            <person name="Fujitani Y."/>
            <person name="Takami H."/>
            <person name="Hayashi T."/>
            <person name="Sahin N."/>
            <person name="Tani A."/>
        </authorList>
    </citation>
    <scope>NUCLEOTIDE SEQUENCE</scope>
    <source>
        <strain evidence="12">DSM 17168</strain>
    </source>
</reference>
<evidence type="ECO:0000259" key="11">
    <source>
        <dbReference type="PROSITE" id="PS50109"/>
    </source>
</evidence>
<keyword evidence="9 10" id="KW-0472">Membrane</keyword>
<keyword evidence="6 10" id="KW-0812">Transmembrane</keyword>
<dbReference type="InterPro" id="IPR013727">
    <property type="entry name" value="2CSK_N"/>
</dbReference>
<comment type="catalytic activity">
    <reaction evidence="1">
        <text>ATP + protein L-histidine = ADP + protein N-phospho-L-histidine.</text>
        <dbReference type="EC" id="2.7.13.3"/>
    </reaction>
</comment>
<keyword evidence="13" id="KW-1185">Reference proteome</keyword>
<dbReference type="EC" id="2.7.13.3" evidence="3"/>
<dbReference type="Gene3D" id="3.30.565.10">
    <property type="entry name" value="Histidine kinase-like ATPase, C-terminal domain"/>
    <property type="match status" value="1"/>
</dbReference>
<accession>A0ABQ4S6W0</accession>
<evidence type="ECO:0000256" key="3">
    <source>
        <dbReference type="ARBA" id="ARBA00012438"/>
    </source>
</evidence>
<dbReference type="SMART" id="SM00388">
    <property type="entry name" value="HisKA"/>
    <property type="match status" value="1"/>
</dbReference>
<dbReference type="Pfam" id="PF02518">
    <property type="entry name" value="HATPase_c"/>
    <property type="match status" value="1"/>
</dbReference>